<keyword evidence="3 5" id="KW-0067">ATP-binding</keyword>
<dbReference type="STRING" id="1121331.SAMN02745248_02155"/>
<evidence type="ECO:0000256" key="1">
    <source>
        <dbReference type="ARBA" id="ARBA00022448"/>
    </source>
</evidence>
<gene>
    <name evidence="5" type="ORF">SAMN02745248_02155</name>
</gene>
<dbReference type="GO" id="GO:0005524">
    <property type="term" value="F:ATP binding"/>
    <property type="evidence" value="ECO:0007669"/>
    <property type="project" value="UniProtKB-KW"/>
</dbReference>
<dbReference type="InterPro" id="IPR027417">
    <property type="entry name" value="P-loop_NTPase"/>
</dbReference>
<dbReference type="InterPro" id="IPR003439">
    <property type="entry name" value="ABC_transporter-like_ATP-bd"/>
</dbReference>
<dbReference type="InterPro" id="IPR050093">
    <property type="entry name" value="ABC_SmlMolc_Importer"/>
</dbReference>
<dbReference type="GO" id="GO:0016887">
    <property type="term" value="F:ATP hydrolysis activity"/>
    <property type="evidence" value="ECO:0007669"/>
    <property type="project" value="InterPro"/>
</dbReference>
<dbReference type="EMBL" id="FRAD01000019">
    <property type="protein sequence ID" value="SHK25104.1"/>
    <property type="molecule type" value="Genomic_DNA"/>
</dbReference>
<dbReference type="OrthoDB" id="9801958at2"/>
<dbReference type="PROSITE" id="PS50893">
    <property type="entry name" value="ABC_TRANSPORTER_2"/>
    <property type="match status" value="1"/>
</dbReference>
<evidence type="ECO:0000256" key="3">
    <source>
        <dbReference type="ARBA" id="ARBA00022840"/>
    </source>
</evidence>
<dbReference type="Proteomes" id="UP000183952">
    <property type="component" value="Unassembled WGS sequence"/>
</dbReference>
<dbReference type="InterPro" id="IPR017871">
    <property type="entry name" value="ABC_transporter-like_CS"/>
</dbReference>
<evidence type="ECO:0000256" key="2">
    <source>
        <dbReference type="ARBA" id="ARBA00022741"/>
    </source>
</evidence>
<sequence length="201" mass="22958">MRCESIITVQKLRKSYDKILFKELSFSIEEGEVVAVMGPSGVGKTTFLNILMGLDKDYEGTIEGLFDKEFSAVFQEDRLLEEFSVMTNIKIVVDKKQGKRISREEIEKACETILPKGICHNICKTLSGGMKRRVEIIKAMMAESDVICMDEPFKGLDRRTKEKVVQYVLQNKGKRTMFIVTHDKEDIELINPGRIINIESI</sequence>
<feature type="domain" description="ABC transporter" evidence="4">
    <location>
        <begin position="1"/>
        <end position="201"/>
    </location>
</feature>
<dbReference type="Pfam" id="PF00005">
    <property type="entry name" value="ABC_tran"/>
    <property type="match status" value="1"/>
</dbReference>
<dbReference type="AlphaFoldDB" id="A0A1M6QY18"/>
<dbReference type="Gene3D" id="3.40.50.300">
    <property type="entry name" value="P-loop containing nucleotide triphosphate hydrolases"/>
    <property type="match status" value="1"/>
</dbReference>
<proteinExistence type="predicted"/>
<name>A0A1M6QY18_9CLOT</name>
<keyword evidence="1" id="KW-0813">Transport</keyword>
<keyword evidence="2" id="KW-0547">Nucleotide-binding</keyword>
<keyword evidence="6" id="KW-1185">Reference proteome</keyword>
<organism evidence="5 6">
    <name type="scientific">Hathewaya proteolytica DSM 3090</name>
    <dbReference type="NCBI Taxonomy" id="1121331"/>
    <lineage>
        <taxon>Bacteria</taxon>
        <taxon>Bacillati</taxon>
        <taxon>Bacillota</taxon>
        <taxon>Clostridia</taxon>
        <taxon>Eubacteriales</taxon>
        <taxon>Clostridiaceae</taxon>
        <taxon>Hathewaya</taxon>
    </lineage>
</organism>
<dbReference type="InterPro" id="IPR003593">
    <property type="entry name" value="AAA+_ATPase"/>
</dbReference>
<dbReference type="SMART" id="SM00382">
    <property type="entry name" value="AAA"/>
    <property type="match status" value="1"/>
</dbReference>
<dbReference type="RefSeq" id="WP_084672228.1">
    <property type="nucleotide sequence ID" value="NZ_FRAD01000019.1"/>
</dbReference>
<accession>A0A1M6QY18</accession>
<dbReference type="PANTHER" id="PTHR42781">
    <property type="entry name" value="SPERMIDINE/PUTRESCINE IMPORT ATP-BINDING PROTEIN POTA"/>
    <property type="match status" value="1"/>
</dbReference>
<dbReference type="PROSITE" id="PS00211">
    <property type="entry name" value="ABC_TRANSPORTER_1"/>
    <property type="match status" value="1"/>
</dbReference>
<evidence type="ECO:0000313" key="5">
    <source>
        <dbReference type="EMBL" id="SHK25104.1"/>
    </source>
</evidence>
<evidence type="ECO:0000259" key="4">
    <source>
        <dbReference type="PROSITE" id="PS50893"/>
    </source>
</evidence>
<protein>
    <submittedName>
        <fullName evidence="5">NitT/TauT family transport system ATP-binding protein</fullName>
    </submittedName>
</protein>
<reference evidence="5 6" key="1">
    <citation type="submission" date="2016-11" db="EMBL/GenBank/DDBJ databases">
        <authorList>
            <person name="Jaros S."/>
            <person name="Januszkiewicz K."/>
            <person name="Wedrychowicz H."/>
        </authorList>
    </citation>
    <scope>NUCLEOTIDE SEQUENCE [LARGE SCALE GENOMIC DNA]</scope>
    <source>
        <strain evidence="5 6">DSM 3090</strain>
    </source>
</reference>
<dbReference type="SUPFAM" id="SSF52540">
    <property type="entry name" value="P-loop containing nucleoside triphosphate hydrolases"/>
    <property type="match status" value="1"/>
</dbReference>
<dbReference type="PANTHER" id="PTHR42781:SF8">
    <property type="entry name" value="BICARBONATE TRANSPORT ATP-BINDING PROTEIN CMPC"/>
    <property type="match status" value="1"/>
</dbReference>
<evidence type="ECO:0000313" key="6">
    <source>
        <dbReference type="Proteomes" id="UP000183952"/>
    </source>
</evidence>